<evidence type="ECO:0000313" key="1">
    <source>
        <dbReference type="EMBL" id="RIE04470.1"/>
    </source>
</evidence>
<organism evidence="1 2">
    <name type="scientific">Cohnella faecalis</name>
    <dbReference type="NCBI Taxonomy" id="2315694"/>
    <lineage>
        <taxon>Bacteria</taxon>
        <taxon>Bacillati</taxon>
        <taxon>Bacillota</taxon>
        <taxon>Bacilli</taxon>
        <taxon>Bacillales</taxon>
        <taxon>Paenibacillaceae</taxon>
        <taxon>Cohnella</taxon>
    </lineage>
</organism>
<evidence type="ECO:0000313" key="2">
    <source>
        <dbReference type="Proteomes" id="UP000266340"/>
    </source>
</evidence>
<dbReference type="Proteomes" id="UP000266340">
    <property type="component" value="Unassembled WGS sequence"/>
</dbReference>
<gene>
    <name evidence="1" type="ORF">D3H35_07770</name>
</gene>
<dbReference type="CDD" id="cd00448">
    <property type="entry name" value="YjgF_YER057c_UK114_family"/>
    <property type="match status" value="3"/>
</dbReference>
<dbReference type="RefSeq" id="WP_119148508.1">
    <property type="nucleotide sequence ID" value="NZ_QXJM01000027.1"/>
</dbReference>
<name>A0A398CQN1_9BACL</name>
<dbReference type="PANTHER" id="PTHR40267:SF1">
    <property type="entry name" value="BLR3294 PROTEIN"/>
    <property type="match status" value="1"/>
</dbReference>
<dbReference type="AlphaFoldDB" id="A0A398CQN1"/>
<dbReference type="InterPro" id="IPR006175">
    <property type="entry name" value="YjgF/YER057c/UK114"/>
</dbReference>
<dbReference type="InterPro" id="IPR026286">
    <property type="entry name" value="MaiA/AMDase"/>
</dbReference>
<proteinExistence type="predicted"/>
<accession>A0A398CQN1</accession>
<protein>
    <submittedName>
        <fullName evidence="1">Uncharacterized protein</fullName>
    </submittedName>
</protein>
<sequence>MKRAKAIWPEGMPKPAIPYSPAVRAGDWLFVSGQSASDLTTGLAPEAQVPDAFPHYQNAFRNQAAYLYGRTGQIADAAELPRGQVVRVNQWYRAEMDERYERGSLTVNNKRYVQEKKKFFGDYSPPSTGIGVRNLIVEGAKVEADFTARFASEGERPVPVSAPGLPKPASGYAEGVRLGHWVFLSGDLASDWKGNWGENGYEGELHSLAPEARSSGLYWGDEPVAKQTDYILGRLSKVAEAAGTRLGLAVKAYVYLADPADYVAFEDVWAAWFPDPFEAPARILVPNVEIGAKGCRVEIGMDLLMPEASSSRSAVRGGWMPKSKEPPAMRADDLVFFSGLMATGPEGLAKDAQNAPGLPYFDCPGRKQMAFVLEKAGKIADAAGVEIDQTVKATLYFTDLRYLAGAMQAWEAAFSGLCKPAITIVEINRELWVPGCVVMADLVLYDPRKGEPMARIGMLTPSSNTVLEPVTSKLTAELEGVTVHYSRIRVTAIKLGDDSDRQFSVDAMVEAAKLLADALVDVIVWNGTAGSWLGRDYDIELCRRIREETGIPATTSTLAFEEAYSALKARRIGLVTPYTVDVNERIVERYSLSGIGCAAHRCSGLHVNEQFANVGFEEIGSMIDQVAEAGADAVAVVCTNMNAASLAAAYEEKHGIPVLDSVSVTAWQALRLAAVDASSLANRWGGIFQLK</sequence>
<dbReference type="Pfam" id="PF17645">
    <property type="entry name" value="Amdase"/>
    <property type="match status" value="1"/>
</dbReference>
<reference evidence="1 2" key="1">
    <citation type="submission" date="2018-09" db="EMBL/GenBank/DDBJ databases">
        <title>Cohnella cavernae sp. nov., isolated from a karst cave.</title>
        <authorList>
            <person name="Zhu H."/>
        </authorList>
    </citation>
    <scope>NUCLEOTIDE SEQUENCE [LARGE SCALE GENOMIC DNA]</scope>
    <source>
        <strain evidence="1 2">K2E09-144</strain>
    </source>
</reference>
<dbReference type="OrthoDB" id="9803101at2"/>
<dbReference type="InterPro" id="IPR053714">
    <property type="entry name" value="Iso_Racemase_Enz_sf"/>
</dbReference>
<dbReference type="SUPFAM" id="SSF55298">
    <property type="entry name" value="YjgF-like"/>
    <property type="match status" value="3"/>
</dbReference>
<comment type="caution">
    <text evidence="1">The sequence shown here is derived from an EMBL/GenBank/DDBJ whole genome shotgun (WGS) entry which is preliminary data.</text>
</comment>
<dbReference type="EMBL" id="QXJM01000027">
    <property type="protein sequence ID" value="RIE04470.1"/>
    <property type="molecule type" value="Genomic_DNA"/>
</dbReference>
<keyword evidence="2" id="KW-1185">Reference proteome</keyword>
<dbReference type="InterPro" id="IPR035959">
    <property type="entry name" value="RutC-like_sf"/>
</dbReference>
<dbReference type="Pfam" id="PF01042">
    <property type="entry name" value="Ribonuc_L-PSP"/>
    <property type="match status" value="1"/>
</dbReference>
<dbReference type="Gene3D" id="3.40.50.12500">
    <property type="match status" value="1"/>
</dbReference>
<dbReference type="Gene3D" id="3.30.1330.40">
    <property type="entry name" value="RutC-like"/>
    <property type="match status" value="3"/>
</dbReference>
<dbReference type="PANTHER" id="PTHR40267">
    <property type="entry name" value="BLR3294 PROTEIN"/>
    <property type="match status" value="1"/>
</dbReference>